<dbReference type="Pfam" id="PF13302">
    <property type="entry name" value="Acetyltransf_3"/>
    <property type="match status" value="1"/>
</dbReference>
<dbReference type="PANTHER" id="PTHR43792">
    <property type="entry name" value="GNAT FAMILY, PUTATIVE (AFU_ORTHOLOGUE AFUA_3G00765)-RELATED-RELATED"/>
    <property type="match status" value="1"/>
</dbReference>
<keyword evidence="3" id="KW-1185">Reference proteome</keyword>
<dbReference type="InterPro" id="IPR051531">
    <property type="entry name" value="N-acetyltransferase"/>
</dbReference>
<proteinExistence type="predicted"/>
<dbReference type="PROSITE" id="PS51186">
    <property type="entry name" value="GNAT"/>
    <property type="match status" value="1"/>
</dbReference>
<feature type="domain" description="N-acetyltransferase" evidence="1">
    <location>
        <begin position="11"/>
        <end position="167"/>
    </location>
</feature>
<evidence type="ECO:0000259" key="1">
    <source>
        <dbReference type="PROSITE" id="PS51186"/>
    </source>
</evidence>
<sequence>MKQPTFNTDLLTLRPFLMDDAENVKRLAGRKQIASKTVPIPHPYELHMAYEWIGTHKQLFEDGEVVNFAVTHRQEQYLIGCVGLNINKEYEMAELGYWIGVEYWGNGYCTEATKRVLEYGFNDLNLNRIFAYHFGSNPASGRVMKKTGMKYEGCLRQAIKKWGKFEDRVVSGVLKSDLN</sequence>
<gene>
    <name evidence="2" type="ORF">dnl_47440</name>
</gene>
<dbReference type="SUPFAM" id="SSF55729">
    <property type="entry name" value="Acyl-CoA N-acyltransferases (Nat)"/>
    <property type="match status" value="1"/>
</dbReference>
<dbReference type="Gene3D" id="3.40.630.30">
    <property type="match status" value="1"/>
</dbReference>
<dbReference type="AlphaFoldDB" id="A0A975BBP6"/>
<dbReference type="InterPro" id="IPR016181">
    <property type="entry name" value="Acyl_CoA_acyltransferase"/>
</dbReference>
<evidence type="ECO:0000313" key="3">
    <source>
        <dbReference type="Proteomes" id="UP000663720"/>
    </source>
</evidence>
<dbReference type="RefSeq" id="WP_207688309.1">
    <property type="nucleotide sequence ID" value="NZ_CP061799.1"/>
</dbReference>
<name>A0A975BBP6_9BACT</name>
<organism evidence="2 3">
    <name type="scientific">Desulfonema limicola</name>
    <dbReference type="NCBI Taxonomy" id="45656"/>
    <lineage>
        <taxon>Bacteria</taxon>
        <taxon>Pseudomonadati</taxon>
        <taxon>Thermodesulfobacteriota</taxon>
        <taxon>Desulfobacteria</taxon>
        <taxon>Desulfobacterales</taxon>
        <taxon>Desulfococcaceae</taxon>
        <taxon>Desulfonema</taxon>
    </lineage>
</organism>
<reference evidence="2" key="1">
    <citation type="journal article" date="2021" name="Microb. Physiol.">
        <title>Proteogenomic Insights into the Physiology of Marine, Sulfate-Reducing, Filamentous Desulfonema limicola and Desulfonema magnum.</title>
        <authorList>
            <person name="Schnaars V."/>
            <person name="Wohlbrand L."/>
            <person name="Scheve S."/>
            <person name="Hinrichs C."/>
            <person name="Reinhardt R."/>
            <person name="Rabus R."/>
        </authorList>
    </citation>
    <scope>NUCLEOTIDE SEQUENCE</scope>
    <source>
        <strain evidence="2">5ac10</strain>
    </source>
</reference>
<dbReference type="KEGG" id="dli:dnl_47440"/>
<dbReference type="GO" id="GO:0016747">
    <property type="term" value="F:acyltransferase activity, transferring groups other than amino-acyl groups"/>
    <property type="evidence" value="ECO:0007669"/>
    <property type="project" value="InterPro"/>
</dbReference>
<accession>A0A975BBP6</accession>
<dbReference type="EMBL" id="CP061799">
    <property type="protein sequence ID" value="QTA82368.1"/>
    <property type="molecule type" value="Genomic_DNA"/>
</dbReference>
<dbReference type="Proteomes" id="UP000663720">
    <property type="component" value="Chromosome"/>
</dbReference>
<evidence type="ECO:0000313" key="2">
    <source>
        <dbReference type="EMBL" id="QTA82368.1"/>
    </source>
</evidence>
<protein>
    <submittedName>
        <fullName evidence="2">Acetyltransferase, GNAT-family</fullName>
    </submittedName>
</protein>
<dbReference type="InterPro" id="IPR000182">
    <property type="entry name" value="GNAT_dom"/>
</dbReference>